<dbReference type="Proteomes" id="UP001151760">
    <property type="component" value="Unassembled WGS sequence"/>
</dbReference>
<gene>
    <name evidence="2" type="ORF">Tco_1090895</name>
</gene>
<feature type="compositionally biased region" description="Polar residues" evidence="1">
    <location>
        <begin position="183"/>
        <end position="198"/>
    </location>
</feature>
<feature type="region of interest" description="Disordered" evidence="1">
    <location>
        <begin position="170"/>
        <end position="235"/>
    </location>
</feature>
<evidence type="ECO:0000313" key="3">
    <source>
        <dbReference type="Proteomes" id="UP001151760"/>
    </source>
</evidence>
<feature type="compositionally biased region" description="Polar residues" evidence="1">
    <location>
        <begin position="213"/>
        <end position="228"/>
    </location>
</feature>
<organism evidence="2 3">
    <name type="scientific">Tanacetum coccineum</name>
    <dbReference type="NCBI Taxonomy" id="301880"/>
    <lineage>
        <taxon>Eukaryota</taxon>
        <taxon>Viridiplantae</taxon>
        <taxon>Streptophyta</taxon>
        <taxon>Embryophyta</taxon>
        <taxon>Tracheophyta</taxon>
        <taxon>Spermatophyta</taxon>
        <taxon>Magnoliopsida</taxon>
        <taxon>eudicotyledons</taxon>
        <taxon>Gunneridae</taxon>
        <taxon>Pentapetalae</taxon>
        <taxon>asterids</taxon>
        <taxon>campanulids</taxon>
        <taxon>Asterales</taxon>
        <taxon>Asteraceae</taxon>
        <taxon>Asteroideae</taxon>
        <taxon>Anthemideae</taxon>
        <taxon>Anthemidinae</taxon>
        <taxon>Tanacetum</taxon>
    </lineage>
</organism>
<sequence>MEDAELINDNRIPINVYSEAFLCHMGISRNYFQSLEEVPTFIGDDGQEIDLFSVVRLNKPKMVTEGVRPLREGEEPLMEATAGYTMELVLAVDHPEDVNTMVEEPVPLRSVPDADIDPQERDLTSADISEAAADTKAKGEIEEVNFRMKRKRSTSGDGSRSSKKVRHVIFDESSSTEEETMGAPSTTAAKDFTESSPPNVEATGDTYEPVTHVKQSPPKSSPFISSDPSWGDQEPEPKVFVPKWDMPESSQLLNSRECAVFVDNLTPPGRRQMLDEMPVDQLMDELNIVQLADARIEAESANSYAHKLAEEKMSLLVKVDQERAGYTDYKTSCLWVLKYLERAKEKHFAMLDDFRQKVEELLEKWLISHGLRLATMCSLESQEVKQVFRDVVKCALARGKAEAVEELHEQKLLTVPAKQVPGYNKDTYKELIASMERMKVLELPHIARLERYQDYPIDVIMAGLTLARHTTENAEAQPNYFLKPDVAQLQEDLEAHAMRLAKKEGVKGKAILCGVGAAHIPRSDGIPVSVATVSPKDGDLLRKLEGAGESAYQVCDSEQGHCHSV</sequence>
<dbReference type="EMBL" id="BQNB010020382">
    <property type="protein sequence ID" value="GJT95377.1"/>
    <property type="molecule type" value="Genomic_DNA"/>
</dbReference>
<comment type="caution">
    <text evidence="2">The sequence shown here is derived from an EMBL/GenBank/DDBJ whole genome shotgun (WGS) entry which is preliminary data.</text>
</comment>
<reference evidence="2" key="1">
    <citation type="journal article" date="2022" name="Int. J. Mol. Sci.">
        <title>Draft Genome of Tanacetum Coccineum: Genomic Comparison of Closely Related Tanacetum-Family Plants.</title>
        <authorList>
            <person name="Yamashiro T."/>
            <person name="Shiraishi A."/>
            <person name="Nakayama K."/>
            <person name="Satake H."/>
        </authorList>
    </citation>
    <scope>NUCLEOTIDE SEQUENCE</scope>
</reference>
<reference evidence="2" key="2">
    <citation type="submission" date="2022-01" db="EMBL/GenBank/DDBJ databases">
        <authorList>
            <person name="Yamashiro T."/>
            <person name="Shiraishi A."/>
            <person name="Satake H."/>
            <person name="Nakayama K."/>
        </authorList>
    </citation>
    <scope>NUCLEOTIDE SEQUENCE</scope>
</reference>
<accession>A0ABQ5I7V3</accession>
<name>A0ABQ5I7V3_9ASTR</name>
<keyword evidence="3" id="KW-1185">Reference proteome</keyword>
<protein>
    <submittedName>
        <fullName evidence="2">Uncharacterized protein</fullName>
    </submittedName>
</protein>
<evidence type="ECO:0000313" key="2">
    <source>
        <dbReference type="EMBL" id="GJT95377.1"/>
    </source>
</evidence>
<proteinExistence type="predicted"/>
<evidence type="ECO:0000256" key="1">
    <source>
        <dbReference type="SAM" id="MobiDB-lite"/>
    </source>
</evidence>